<dbReference type="EMBL" id="PVBQ01000006">
    <property type="protein sequence ID" value="PRD47636.1"/>
    <property type="molecule type" value="Genomic_DNA"/>
</dbReference>
<name>A0A2S9J4A9_9SPHI</name>
<evidence type="ECO:0000313" key="1">
    <source>
        <dbReference type="EMBL" id="PRD47636.1"/>
    </source>
</evidence>
<organism evidence="1 2">
    <name type="scientific">Sphingobacterium haloxyli</name>
    <dbReference type="NCBI Taxonomy" id="2100533"/>
    <lineage>
        <taxon>Bacteria</taxon>
        <taxon>Pseudomonadati</taxon>
        <taxon>Bacteroidota</taxon>
        <taxon>Sphingobacteriia</taxon>
        <taxon>Sphingobacteriales</taxon>
        <taxon>Sphingobacteriaceae</taxon>
        <taxon>Sphingobacterium</taxon>
    </lineage>
</organism>
<dbReference type="OrthoDB" id="710198at2"/>
<sequence length="100" mass="11861">MQSGLNHVIELLTAIKNLLSELVKLFRELVDIKRQQRLPLQERHIWTKEQVLEKMNMTEPTYNRNLKKEILDPMRLSGGDLYFEEDLIEALKKSRRSGKI</sequence>
<evidence type="ECO:0000313" key="2">
    <source>
        <dbReference type="Proteomes" id="UP000239711"/>
    </source>
</evidence>
<dbReference type="Proteomes" id="UP000239711">
    <property type="component" value="Unassembled WGS sequence"/>
</dbReference>
<proteinExistence type="predicted"/>
<accession>A0A2S9J4A9</accession>
<reference evidence="1 2" key="1">
    <citation type="submission" date="2018-02" db="EMBL/GenBank/DDBJ databases">
        <title>The draft genome of Sphingobacterium sp. 5JN-11.</title>
        <authorList>
            <person name="Liu L."/>
            <person name="Li L."/>
            <person name="Liang L."/>
            <person name="Zhang X."/>
            <person name="Wang T."/>
        </authorList>
    </citation>
    <scope>NUCLEOTIDE SEQUENCE [LARGE SCALE GENOMIC DNA]</scope>
    <source>
        <strain evidence="1 2">5JN-11</strain>
    </source>
</reference>
<protein>
    <submittedName>
        <fullName evidence="1">Uncharacterized protein</fullName>
    </submittedName>
</protein>
<keyword evidence="2" id="KW-1185">Reference proteome</keyword>
<comment type="caution">
    <text evidence="1">The sequence shown here is derived from an EMBL/GenBank/DDBJ whole genome shotgun (WGS) entry which is preliminary data.</text>
</comment>
<dbReference type="AlphaFoldDB" id="A0A2S9J4A9"/>
<dbReference type="RefSeq" id="WP_105716859.1">
    <property type="nucleotide sequence ID" value="NZ_PVBQ01000006.1"/>
</dbReference>
<gene>
    <name evidence="1" type="ORF">C5745_10030</name>
</gene>